<name>A0A1H6YUG9_9FIRM</name>
<feature type="transmembrane region" description="Helical" evidence="1">
    <location>
        <begin position="58"/>
        <end position="78"/>
    </location>
</feature>
<evidence type="ECO:0000313" key="2">
    <source>
        <dbReference type="EMBL" id="SEJ43966.1"/>
    </source>
</evidence>
<dbReference type="Pfam" id="PF07441">
    <property type="entry name" value="BofA"/>
    <property type="match status" value="1"/>
</dbReference>
<dbReference type="EMBL" id="FNZK01000007">
    <property type="protein sequence ID" value="SEJ43966.1"/>
    <property type="molecule type" value="Genomic_DNA"/>
</dbReference>
<keyword evidence="1" id="KW-0812">Transmembrane</keyword>
<gene>
    <name evidence="2" type="ORF">SAMN05660742_107169</name>
</gene>
<proteinExistence type="predicted"/>
<dbReference type="InterPro" id="IPR010001">
    <property type="entry name" value="BofA"/>
</dbReference>
<dbReference type="RefSeq" id="WP_019552781.1">
    <property type="nucleotide sequence ID" value="NZ_FNZK01000007.1"/>
</dbReference>
<protein>
    <submittedName>
        <fullName evidence="2">Inhibitor of the pro-sigma K processing machinery</fullName>
    </submittedName>
</protein>
<reference evidence="2 3" key="1">
    <citation type="submission" date="2016-10" db="EMBL/GenBank/DDBJ databases">
        <authorList>
            <person name="de Groot N.N."/>
        </authorList>
    </citation>
    <scope>NUCLEOTIDE SEQUENCE [LARGE SCALE GENOMIC DNA]</scope>
    <source>
        <strain evidence="2 3">DSM 2179</strain>
    </source>
</reference>
<evidence type="ECO:0000313" key="3">
    <source>
        <dbReference type="Proteomes" id="UP000199662"/>
    </source>
</evidence>
<dbReference type="AlphaFoldDB" id="A0A1H6YUG9"/>
<keyword evidence="1" id="KW-0472">Membrane</keyword>
<evidence type="ECO:0000256" key="1">
    <source>
        <dbReference type="SAM" id="Phobius"/>
    </source>
</evidence>
<feature type="transmembrane region" description="Helical" evidence="1">
    <location>
        <begin position="30"/>
        <end position="51"/>
    </location>
</feature>
<dbReference type="Proteomes" id="UP000199662">
    <property type="component" value="Unassembled WGS sequence"/>
</dbReference>
<keyword evidence="1" id="KW-1133">Transmembrane helix</keyword>
<accession>A0A1H6YUG9</accession>
<dbReference type="STRING" id="84035.SAMN05660742_107169"/>
<organism evidence="2 3">
    <name type="scientific">Propionispira arboris</name>
    <dbReference type="NCBI Taxonomy" id="84035"/>
    <lineage>
        <taxon>Bacteria</taxon>
        <taxon>Bacillati</taxon>
        <taxon>Bacillota</taxon>
        <taxon>Negativicutes</taxon>
        <taxon>Selenomonadales</taxon>
        <taxon>Selenomonadaceae</taxon>
        <taxon>Propionispira</taxon>
    </lineage>
</organism>
<sequence>MEFSMLIAFFIGLVVLYAIGKVVSLPMRLLWKLITNSIIGGIMLWIINLFGVGLQINLINALIAGIFGIPGVIGLIIYKFI</sequence>
<keyword evidence="3" id="KW-1185">Reference proteome</keyword>